<keyword evidence="1" id="KW-0472">Membrane</keyword>
<keyword evidence="1" id="KW-1133">Transmembrane helix</keyword>
<keyword evidence="2" id="KW-0732">Signal</keyword>
<evidence type="ECO:0000256" key="2">
    <source>
        <dbReference type="SAM" id="SignalP"/>
    </source>
</evidence>
<reference evidence="3 4" key="1">
    <citation type="submission" date="2020-05" db="EMBL/GenBank/DDBJ databases">
        <title>Parvularcula mediterraneae sp. nov., isolated from polypropylene straw from shallow seawater of the seashore of Laganas in Zakynthos island, Greece.</title>
        <authorList>
            <person name="Szabo I."/>
            <person name="Al-Omari J."/>
            <person name="Rado J."/>
            <person name="Szerdahelyi G.S."/>
        </authorList>
    </citation>
    <scope>NUCLEOTIDE SEQUENCE [LARGE SCALE GENOMIC DNA]</scope>
    <source>
        <strain evidence="3 4">ZS-1/3</strain>
    </source>
</reference>
<organism evidence="3 4">
    <name type="scientific">Parvularcula mediterranea</name>
    <dbReference type="NCBI Taxonomy" id="2732508"/>
    <lineage>
        <taxon>Bacteria</taxon>
        <taxon>Pseudomonadati</taxon>
        <taxon>Pseudomonadota</taxon>
        <taxon>Alphaproteobacteria</taxon>
        <taxon>Parvularculales</taxon>
        <taxon>Parvularculaceae</taxon>
        <taxon>Parvularcula</taxon>
    </lineage>
</organism>
<feature type="signal peptide" evidence="2">
    <location>
        <begin position="1"/>
        <end position="22"/>
    </location>
</feature>
<sequence length="218" mass="21773">MAHTIKLAALACAGTLLGVSQAAVLDFQTLSDGVTTPPNVTGAGVPNPGDATSEIGSEYAGIGIVFSSNGEDSGDLGPTFGNFSGFLAPGNIAAQDFKRSASTFNIRMDFAFGTSFLSGDIIGPDGDMMTGTAYDAGGNILDTFTTGPISGAGGSEAFLLSSAGPLIAYVIVQSADSPIVSGVAVDNLDFDAVPIPGAAILFGSAFAAYSAARKRKKA</sequence>
<evidence type="ECO:0000256" key="1">
    <source>
        <dbReference type="SAM" id="Phobius"/>
    </source>
</evidence>
<proteinExistence type="predicted"/>
<name>A0A7Y3RJE0_9PROT</name>
<keyword evidence="4" id="KW-1185">Reference proteome</keyword>
<feature type="chain" id="PRO_5031347942" description="VPLPA-CTERM sorting domain-containing protein" evidence="2">
    <location>
        <begin position="23"/>
        <end position="218"/>
    </location>
</feature>
<keyword evidence="1" id="KW-0812">Transmembrane</keyword>
<comment type="caution">
    <text evidence="3">The sequence shown here is derived from an EMBL/GenBank/DDBJ whole genome shotgun (WGS) entry which is preliminary data.</text>
</comment>
<protein>
    <recommendedName>
        <fullName evidence="5">VPLPA-CTERM sorting domain-containing protein</fullName>
    </recommendedName>
</protein>
<evidence type="ECO:0008006" key="5">
    <source>
        <dbReference type="Google" id="ProtNLM"/>
    </source>
</evidence>
<dbReference type="RefSeq" id="WP_173196430.1">
    <property type="nucleotide sequence ID" value="NZ_JABFCX010000002.1"/>
</dbReference>
<accession>A0A7Y3RJE0</accession>
<dbReference type="EMBL" id="JABFCX010000002">
    <property type="protein sequence ID" value="NNU15167.1"/>
    <property type="molecule type" value="Genomic_DNA"/>
</dbReference>
<feature type="transmembrane region" description="Helical" evidence="1">
    <location>
        <begin position="193"/>
        <end position="212"/>
    </location>
</feature>
<dbReference type="AlphaFoldDB" id="A0A7Y3RJE0"/>
<evidence type="ECO:0000313" key="3">
    <source>
        <dbReference type="EMBL" id="NNU15167.1"/>
    </source>
</evidence>
<dbReference type="Proteomes" id="UP000536835">
    <property type="component" value="Unassembled WGS sequence"/>
</dbReference>
<gene>
    <name evidence="3" type="ORF">HK107_02360</name>
</gene>
<evidence type="ECO:0000313" key="4">
    <source>
        <dbReference type="Proteomes" id="UP000536835"/>
    </source>
</evidence>